<feature type="transmembrane region" description="Helical" evidence="1">
    <location>
        <begin position="20"/>
        <end position="41"/>
    </location>
</feature>
<sequence>MSWRVVARKDVRDAARSKTIWVLFGLLSLLSVGYAAVHSYLGPAEFPAFLGGLADVVGAVVPILALLLGYKSIVDDRTDGSMFLTLSFPHSRSDLIAGTLVGRAVVLLAPTLVALAAAGAVGAVRYGTDGAALYPLFVAATALYGVAFLGVAVGLSMWTTVDRWITLGAFGVYMLGVNLWGGLHSFALLFLHRFDGAVLADLPDWALLFRLAGPGESYDRLLAAAFDLGRAGRYVADGAPVYVDWWAAVVLLLAWFAVPLAAGYRRFRSTDL</sequence>
<accession>A0A7T3G022</accession>
<proteinExistence type="predicted"/>
<dbReference type="OrthoDB" id="86287at2157"/>
<keyword evidence="1" id="KW-1133">Transmembrane helix</keyword>
<dbReference type="PANTHER" id="PTHR43471:SF1">
    <property type="entry name" value="ABC TRANSPORTER PERMEASE PROTEIN NOSY-RELATED"/>
    <property type="match status" value="1"/>
</dbReference>
<feature type="transmembrane region" description="Helical" evidence="1">
    <location>
        <begin position="167"/>
        <end position="191"/>
    </location>
</feature>
<keyword evidence="1" id="KW-0472">Membrane</keyword>
<dbReference type="GO" id="GO:0140359">
    <property type="term" value="F:ABC-type transporter activity"/>
    <property type="evidence" value="ECO:0007669"/>
    <property type="project" value="InterPro"/>
</dbReference>
<keyword evidence="1" id="KW-0812">Transmembrane</keyword>
<feature type="transmembrane region" description="Helical" evidence="1">
    <location>
        <begin position="132"/>
        <end position="155"/>
    </location>
</feature>
<protein>
    <submittedName>
        <fullName evidence="2">ABC transporter permease subunit</fullName>
    </submittedName>
</protein>
<feature type="transmembrane region" description="Helical" evidence="1">
    <location>
        <begin position="47"/>
        <end position="68"/>
    </location>
</feature>
<dbReference type="EMBL" id="CP065856">
    <property type="protein sequence ID" value="QPV63428.1"/>
    <property type="molecule type" value="Genomic_DNA"/>
</dbReference>
<name>A0A7T3G022_9EURY</name>
<feature type="transmembrane region" description="Helical" evidence="1">
    <location>
        <begin position="100"/>
        <end position="126"/>
    </location>
</feature>
<dbReference type="Proteomes" id="UP000595001">
    <property type="component" value="Chromosome"/>
</dbReference>
<dbReference type="PANTHER" id="PTHR43471">
    <property type="entry name" value="ABC TRANSPORTER PERMEASE"/>
    <property type="match status" value="1"/>
</dbReference>
<evidence type="ECO:0000313" key="3">
    <source>
        <dbReference type="Proteomes" id="UP000595001"/>
    </source>
</evidence>
<reference evidence="2 3" key="1">
    <citation type="submission" date="2020-12" db="EMBL/GenBank/DDBJ databases">
        <title>Halosimplex halophilum sp. nov. and Halosimplex salinum sp. nov., two new members of the genus Halosimplex.</title>
        <authorList>
            <person name="Cui H.L."/>
        </authorList>
    </citation>
    <scope>NUCLEOTIDE SEQUENCE [LARGE SCALE GENOMIC DNA]</scope>
    <source>
        <strain evidence="2 3">YGH94</strain>
    </source>
</reference>
<dbReference type="KEGG" id="hlt:I7X12_01970"/>
<evidence type="ECO:0000256" key="1">
    <source>
        <dbReference type="SAM" id="Phobius"/>
    </source>
</evidence>
<keyword evidence="3" id="KW-1185">Reference proteome</keyword>
<dbReference type="GO" id="GO:0005886">
    <property type="term" value="C:plasma membrane"/>
    <property type="evidence" value="ECO:0007669"/>
    <property type="project" value="UniProtKB-SubCell"/>
</dbReference>
<dbReference type="RefSeq" id="WP_198062218.1">
    <property type="nucleotide sequence ID" value="NZ_CP065856.1"/>
</dbReference>
<dbReference type="Pfam" id="PF12679">
    <property type="entry name" value="ABC2_membrane_2"/>
    <property type="match status" value="1"/>
</dbReference>
<organism evidence="2 3">
    <name type="scientific">Halosimplex litoreum</name>
    <dbReference type="NCBI Taxonomy" id="1198301"/>
    <lineage>
        <taxon>Archaea</taxon>
        <taxon>Methanobacteriati</taxon>
        <taxon>Methanobacteriota</taxon>
        <taxon>Stenosarchaea group</taxon>
        <taxon>Halobacteria</taxon>
        <taxon>Halobacteriales</taxon>
        <taxon>Haloarculaceae</taxon>
        <taxon>Halosimplex</taxon>
    </lineage>
</organism>
<gene>
    <name evidence="2" type="ORF">I7X12_01970</name>
</gene>
<dbReference type="AlphaFoldDB" id="A0A7T3G022"/>
<evidence type="ECO:0000313" key="2">
    <source>
        <dbReference type="EMBL" id="QPV63428.1"/>
    </source>
</evidence>
<feature type="transmembrane region" description="Helical" evidence="1">
    <location>
        <begin position="245"/>
        <end position="264"/>
    </location>
</feature>
<dbReference type="GeneID" id="60587221"/>